<keyword evidence="7" id="KW-0677">Repeat</keyword>
<keyword evidence="8 11" id="KW-1133">Transmembrane helix</keyword>
<name>A0ABP1ASD2_9BRYO</name>
<comment type="similarity">
    <text evidence="2 11">Belongs to the SWEET sugar transporter family.</text>
</comment>
<keyword evidence="6 11" id="KW-0812">Transmembrane</keyword>
<evidence type="ECO:0000256" key="9">
    <source>
        <dbReference type="ARBA" id="ARBA00023136"/>
    </source>
</evidence>
<feature type="transmembrane region" description="Helical" evidence="11">
    <location>
        <begin position="160"/>
        <end position="184"/>
    </location>
</feature>
<dbReference type="Gene3D" id="1.20.1280.290">
    <property type="match status" value="2"/>
</dbReference>
<sequence length="261" mass="28436">MSSTATALLVVGIIGNLCSFALFLVPMITFRKVIMRKSVGDYSGTPYVTTLLNCLLWVFYGSSAVTNTTLIISINGAGLALEAIYISIHLFYGTDESRKKVGGGTFMVIVTFVLMAICVMWKVALENRVLVVGSICVVVNILMYASPLTAMRNVIKSKSVVSMPIGLSVASFFNGLIWTAYGGIKGDKFILIPNGLGLVFCISQFVLYGCYYSSHSDGRVIPPTRRRPSDEGGFDAMPSKDFTILHNNIRVIIRSKVTQLN</sequence>
<evidence type="ECO:0000313" key="12">
    <source>
        <dbReference type="EMBL" id="CAK9865484.1"/>
    </source>
</evidence>
<reference evidence="12" key="1">
    <citation type="submission" date="2024-03" db="EMBL/GenBank/DDBJ databases">
        <authorList>
            <consortium name="ELIXIR-Norway"/>
            <consortium name="Elixir Norway"/>
        </authorList>
    </citation>
    <scope>NUCLEOTIDE SEQUENCE</scope>
</reference>
<evidence type="ECO:0000256" key="7">
    <source>
        <dbReference type="ARBA" id="ARBA00022737"/>
    </source>
</evidence>
<dbReference type="PANTHER" id="PTHR10791:SF30">
    <property type="entry name" value="SUGAR TRANSPORTER SWEET1"/>
    <property type="match status" value="1"/>
</dbReference>
<protein>
    <recommendedName>
        <fullName evidence="11">Bidirectional sugar transporter SWEET</fullName>
    </recommendedName>
</protein>
<evidence type="ECO:0000256" key="11">
    <source>
        <dbReference type="RuleBase" id="RU910715"/>
    </source>
</evidence>
<comment type="function">
    <text evidence="10">Mediates both low-affinity uptake and efflux of sugar across the plasma membrane.</text>
</comment>
<dbReference type="Proteomes" id="UP001497522">
    <property type="component" value="Chromosome 15"/>
</dbReference>
<gene>
    <name evidence="12" type="ORF">CSSPJE1EN2_LOCUS8479</name>
</gene>
<feature type="transmembrane region" description="Helical" evidence="11">
    <location>
        <begin position="190"/>
        <end position="211"/>
    </location>
</feature>
<keyword evidence="13" id="KW-1185">Reference proteome</keyword>
<proteinExistence type="inferred from homology"/>
<evidence type="ECO:0000313" key="13">
    <source>
        <dbReference type="Proteomes" id="UP001497522"/>
    </source>
</evidence>
<keyword evidence="9 11" id="KW-0472">Membrane</keyword>
<organism evidence="12 13">
    <name type="scientific">Sphagnum jensenii</name>
    <dbReference type="NCBI Taxonomy" id="128206"/>
    <lineage>
        <taxon>Eukaryota</taxon>
        <taxon>Viridiplantae</taxon>
        <taxon>Streptophyta</taxon>
        <taxon>Embryophyta</taxon>
        <taxon>Bryophyta</taxon>
        <taxon>Sphagnophytina</taxon>
        <taxon>Sphagnopsida</taxon>
        <taxon>Sphagnales</taxon>
        <taxon>Sphagnaceae</taxon>
        <taxon>Sphagnum</taxon>
    </lineage>
</organism>
<evidence type="ECO:0000256" key="8">
    <source>
        <dbReference type="ARBA" id="ARBA00022989"/>
    </source>
</evidence>
<keyword evidence="4" id="KW-1003">Cell membrane</keyword>
<keyword evidence="3 11" id="KW-0813">Transport</keyword>
<evidence type="ECO:0000256" key="10">
    <source>
        <dbReference type="ARBA" id="ARBA00037238"/>
    </source>
</evidence>
<accession>A0ABP1ASD2</accession>
<feature type="transmembrane region" description="Helical" evidence="11">
    <location>
        <begin position="129"/>
        <end position="148"/>
    </location>
</feature>
<keyword evidence="5 11" id="KW-0762">Sugar transport</keyword>
<dbReference type="InterPro" id="IPR004316">
    <property type="entry name" value="SWEET_rpt"/>
</dbReference>
<feature type="transmembrane region" description="Helical" evidence="11">
    <location>
        <begin position="6"/>
        <end position="30"/>
    </location>
</feature>
<evidence type="ECO:0000256" key="6">
    <source>
        <dbReference type="ARBA" id="ARBA00022692"/>
    </source>
</evidence>
<dbReference type="EMBL" id="OZ023716">
    <property type="protein sequence ID" value="CAK9865484.1"/>
    <property type="molecule type" value="Genomic_DNA"/>
</dbReference>
<evidence type="ECO:0000256" key="2">
    <source>
        <dbReference type="ARBA" id="ARBA00007809"/>
    </source>
</evidence>
<evidence type="ECO:0000256" key="1">
    <source>
        <dbReference type="ARBA" id="ARBA00004651"/>
    </source>
</evidence>
<dbReference type="InterPro" id="IPR047664">
    <property type="entry name" value="SWEET"/>
</dbReference>
<comment type="function">
    <text evidence="11">Mediates both low-affinity uptake and efflux of sugar across the membrane.</text>
</comment>
<evidence type="ECO:0000256" key="3">
    <source>
        <dbReference type="ARBA" id="ARBA00022448"/>
    </source>
</evidence>
<feature type="transmembrane region" description="Helical" evidence="11">
    <location>
        <begin position="42"/>
        <end position="60"/>
    </location>
</feature>
<dbReference type="PANTHER" id="PTHR10791">
    <property type="entry name" value="RAG1-ACTIVATING PROTEIN 1"/>
    <property type="match status" value="1"/>
</dbReference>
<feature type="transmembrane region" description="Helical" evidence="11">
    <location>
        <begin position="72"/>
        <end position="92"/>
    </location>
</feature>
<evidence type="ECO:0000256" key="4">
    <source>
        <dbReference type="ARBA" id="ARBA00022475"/>
    </source>
</evidence>
<feature type="transmembrane region" description="Helical" evidence="11">
    <location>
        <begin position="104"/>
        <end position="123"/>
    </location>
</feature>
<dbReference type="Pfam" id="PF03083">
    <property type="entry name" value="MtN3_slv"/>
    <property type="match status" value="2"/>
</dbReference>
<evidence type="ECO:0000256" key="5">
    <source>
        <dbReference type="ARBA" id="ARBA00022597"/>
    </source>
</evidence>
<comment type="subcellular location">
    <subcellularLocation>
        <location evidence="1 11">Cell membrane</location>
        <topology evidence="1 11">Multi-pass membrane protein</topology>
    </subcellularLocation>
</comment>